<feature type="binding site" evidence="12">
    <location>
        <position position="567"/>
    </location>
    <ligand>
        <name>NAD(+)</name>
        <dbReference type="ChEBI" id="CHEBI:57540"/>
    </ligand>
</feature>
<keyword evidence="6 12" id="KW-0418">Kinase</keyword>
<evidence type="ECO:0000256" key="10">
    <source>
        <dbReference type="ARBA" id="ARBA00022857"/>
    </source>
</evidence>
<dbReference type="Gene3D" id="3.30.540.10">
    <property type="entry name" value="Fructose-1,6-Bisphosphatase, subunit A, domain 1"/>
    <property type="match status" value="1"/>
</dbReference>
<dbReference type="InterPro" id="IPR020583">
    <property type="entry name" value="Inositol_monoP_metal-BS"/>
</dbReference>
<feature type="binding site" evidence="12">
    <location>
        <position position="404"/>
    </location>
    <ligand>
        <name>NAD(+)</name>
        <dbReference type="ChEBI" id="CHEBI:57540"/>
    </ligand>
</feature>
<comment type="subcellular location">
    <subcellularLocation>
        <location evidence="12">Cytoplasm</location>
    </subcellularLocation>
</comment>
<keyword evidence="10 12" id="KW-0521">NADP</keyword>
<sequence>MDAKDKKIATDLAYEIIKEVSRAIRPYVGKPESGEKVKIGADGTPTSYIDIIAEDELINILKNAPVLSYIISEEVGELKLGKGTKRSINLTEELRRDDIDDEERPKFIFLVDPIDGTSNAIKEIPAYGISIAVANVPKGRLATLEDVELGFISNFGNGNFFEAEKGKGCWLNNERVHPSNVVNISQMTLGGFTKSGTSSASKLVDNARRMRVLGSVVLELSYVASGRYDAFLDLRGSRIIDIAASKLIVEEAGGIITSKHGDKLNNKLSIHEKAIVVAANNKILHKQIIDILNDNLTDVIGKVGILSRIDQAKPILFSAKLVDYFLTNGIEIELEKRLAVKLEEYKENPNLEKIIAKVIKESPDVKNALENLNWNIDFKKLAKDTNEFKCDMAVVLGGDGTLLRAQAKLKEETPLFGINMGTVGFLTDIEVKDTFDALNAVLRGDYYKEKRTKLAISHENHDYTAMNEVVIMTNKPAKMLHFEIQVDGETIEEVRADGIIISTPSGSTAYAMSAGGPIVDPKLGGFIIIPICPYKLGARPFIVSDNSEITVKLLKKGKSAVFVMDGQINEEADYLEEIKFKKAYKDVYFIRTSSKYFYEKVKDKLKEGGINKDSGCL</sequence>
<evidence type="ECO:0000256" key="5">
    <source>
        <dbReference type="ARBA" id="ARBA00022741"/>
    </source>
</evidence>
<dbReference type="AlphaFoldDB" id="A0A8T3VMP5"/>
<feature type="binding site" evidence="12">
    <location>
        <begin position="508"/>
        <end position="513"/>
    </location>
    <ligand>
        <name>NAD(+)</name>
        <dbReference type="ChEBI" id="CHEBI:57540"/>
    </ligand>
</feature>
<evidence type="ECO:0000256" key="7">
    <source>
        <dbReference type="ARBA" id="ARBA00022801"/>
    </source>
</evidence>
<keyword evidence="4 13" id="KW-0479">Metal-binding</keyword>
<dbReference type="GO" id="GO:0019674">
    <property type="term" value="P:NAD+ metabolic process"/>
    <property type="evidence" value="ECO:0007669"/>
    <property type="project" value="InterPro"/>
</dbReference>
<evidence type="ECO:0000256" key="6">
    <source>
        <dbReference type="ARBA" id="ARBA00022777"/>
    </source>
</evidence>
<dbReference type="EMBL" id="SUTF01000006">
    <property type="protein sequence ID" value="MBE6510631.1"/>
    <property type="molecule type" value="Genomic_DNA"/>
</dbReference>
<dbReference type="PANTHER" id="PTHR20275">
    <property type="entry name" value="NAD KINASE"/>
    <property type="match status" value="1"/>
</dbReference>
<evidence type="ECO:0000313" key="14">
    <source>
        <dbReference type="EMBL" id="MBE6510631.1"/>
    </source>
</evidence>
<comment type="function">
    <text evidence="12">Involved in the regulation of the intracellular balance of NAD and NADP, and is a key enzyme in the biosynthesis of NADP. Catalyzes specifically the phosphorylation on 2'-hydroxyl of the adenosine moiety of NAD to yield NADP.</text>
</comment>
<comment type="caution">
    <text evidence="14">The sequence shown here is derived from an EMBL/GenBank/DDBJ whole genome shotgun (WGS) entry which is preliminary data.</text>
</comment>
<dbReference type="GO" id="GO:0006741">
    <property type="term" value="P:NADP+ biosynthetic process"/>
    <property type="evidence" value="ECO:0007669"/>
    <property type="project" value="UniProtKB-UniRule"/>
</dbReference>
<feature type="binding site" evidence="13">
    <location>
        <position position="115"/>
    </location>
    <ligand>
        <name>Mg(2+)</name>
        <dbReference type="ChEBI" id="CHEBI:18420"/>
        <label>1</label>
        <note>catalytic</note>
    </ligand>
</feature>
<dbReference type="HAMAP" id="MF_00361">
    <property type="entry name" value="NAD_kinase"/>
    <property type="match status" value="1"/>
</dbReference>
<dbReference type="Gene3D" id="3.40.50.10330">
    <property type="entry name" value="Probable inorganic polyphosphate/atp-NAD kinase, domain 1"/>
    <property type="match status" value="1"/>
</dbReference>
<dbReference type="SUPFAM" id="SSF111331">
    <property type="entry name" value="NAD kinase/diacylglycerol kinase-like"/>
    <property type="match status" value="1"/>
</dbReference>
<comment type="cofactor">
    <cofactor evidence="1 13">
        <name>Mg(2+)</name>
        <dbReference type="ChEBI" id="CHEBI:18420"/>
    </cofactor>
</comment>
<dbReference type="Pfam" id="PF00459">
    <property type="entry name" value="Inositol_P"/>
    <property type="match status" value="1"/>
</dbReference>
<feature type="binding site" evidence="12">
    <location>
        <begin position="467"/>
        <end position="468"/>
    </location>
    <ligand>
        <name>NAD(+)</name>
        <dbReference type="ChEBI" id="CHEBI:57540"/>
    </ligand>
</feature>
<dbReference type="PROSITE" id="PS00629">
    <property type="entry name" value="IMP_1"/>
    <property type="match status" value="1"/>
</dbReference>
<keyword evidence="2 12" id="KW-0963">Cytoplasm</keyword>
<dbReference type="NCBIfam" id="NF010678">
    <property type="entry name" value="PRK14076.1"/>
    <property type="match status" value="1"/>
</dbReference>
<feature type="binding site" evidence="12">
    <location>
        <position position="495"/>
    </location>
    <ligand>
        <name>NAD(+)</name>
        <dbReference type="ChEBI" id="CHEBI:57540"/>
    </ligand>
</feature>
<protein>
    <recommendedName>
        <fullName evidence="12">NAD kinase</fullName>
        <ecNumber evidence="12">2.7.1.23</ecNumber>
    </recommendedName>
    <alternativeName>
        <fullName evidence="12">ATP-dependent NAD kinase</fullName>
    </alternativeName>
</protein>
<keyword evidence="5 12" id="KW-0547">Nucleotide-binding</keyword>
<dbReference type="FunFam" id="3.40.190.80:FF:000020">
    <property type="entry name" value="Fructose-1,6-bisphosphatase/inositol-1-monophosphatase"/>
    <property type="match status" value="1"/>
</dbReference>
<feature type="binding site" evidence="13">
    <location>
        <position position="73"/>
    </location>
    <ligand>
        <name>Mg(2+)</name>
        <dbReference type="ChEBI" id="CHEBI:18420"/>
        <label>1</label>
        <note>catalytic</note>
    </ligand>
</feature>
<feature type="binding site" evidence="12">
    <location>
        <position position="497"/>
    </location>
    <ligand>
        <name>NAD(+)</name>
        <dbReference type="ChEBI" id="CHEBI:57540"/>
    </ligand>
</feature>
<dbReference type="GO" id="GO:0005737">
    <property type="term" value="C:cytoplasm"/>
    <property type="evidence" value="ECO:0007669"/>
    <property type="project" value="UniProtKB-SubCell"/>
</dbReference>
<keyword evidence="3 12" id="KW-0808">Transferase</keyword>
<evidence type="ECO:0000256" key="12">
    <source>
        <dbReference type="HAMAP-Rule" id="MF_00361"/>
    </source>
</evidence>
<comment type="similarity">
    <text evidence="12">Belongs to the NAD kinase family.</text>
</comment>
<evidence type="ECO:0000256" key="8">
    <source>
        <dbReference type="ARBA" id="ARBA00022840"/>
    </source>
</evidence>
<dbReference type="GO" id="GO:0003951">
    <property type="term" value="F:NAD+ kinase activity"/>
    <property type="evidence" value="ECO:0007669"/>
    <property type="project" value="UniProtKB-UniRule"/>
</dbReference>
<keyword evidence="11 12" id="KW-0520">NAD</keyword>
<keyword evidence="7" id="KW-0378">Hydrolase</keyword>
<evidence type="ECO:0000256" key="2">
    <source>
        <dbReference type="ARBA" id="ARBA00022490"/>
    </source>
</evidence>
<keyword evidence="9 13" id="KW-0460">Magnesium</keyword>
<feature type="active site" description="Proton acceptor" evidence="12">
    <location>
        <position position="399"/>
    </location>
</feature>
<dbReference type="Proteomes" id="UP000713479">
    <property type="component" value="Unassembled WGS sequence"/>
</dbReference>
<reference evidence="14" key="1">
    <citation type="submission" date="2019-04" db="EMBL/GenBank/DDBJ databases">
        <title>Evolution of Biomass-Degrading Anaerobic Consortia Revealed by Metagenomics.</title>
        <authorList>
            <person name="Peng X."/>
        </authorList>
    </citation>
    <scope>NUCLEOTIDE SEQUENCE</scope>
    <source>
        <strain evidence="14">SIG13</strain>
    </source>
</reference>
<dbReference type="PANTHER" id="PTHR20275:SF43">
    <property type="entry name" value="BIFUNCTIONAL NADP PHOSPHATASE_NAD KINASE"/>
    <property type="match status" value="1"/>
</dbReference>
<dbReference type="Pfam" id="PF20143">
    <property type="entry name" value="NAD_kinase_C"/>
    <property type="match status" value="1"/>
</dbReference>
<feature type="binding site" evidence="13">
    <location>
        <position position="112"/>
    </location>
    <ligand>
        <name>Mg(2+)</name>
        <dbReference type="ChEBI" id="CHEBI:18420"/>
        <label>1</label>
        <note>catalytic</note>
    </ligand>
</feature>
<dbReference type="SUPFAM" id="SSF56655">
    <property type="entry name" value="Carbohydrate phosphatase"/>
    <property type="match status" value="1"/>
</dbReference>
<evidence type="ECO:0000256" key="9">
    <source>
        <dbReference type="ARBA" id="ARBA00022842"/>
    </source>
</evidence>
<proteinExistence type="inferred from homology"/>
<dbReference type="Gene3D" id="2.60.200.30">
    <property type="entry name" value="Probable inorganic polyphosphate/atp-NAD kinase, domain 2"/>
    <property type="match status" value="1"/>
</dbReference>
<comment type="catalytic activity">
    <reaction evidence="12">
        <text>NAD(+) + ATP = ADP + NADP(+) + H(+)</text>
        <dbReference type="Rhea" id="RHEA:18629"/>
        <dbReference type="ChEBI" id="CHEBI:15378"/>
        <dbReference type="ChEBI" id="CHEBI:30616"/>
        <dbReference type="ChEBI" id="CHEBI:57540"/>
        <dbReference type="ChEBI" id="CHEBI:58349"/>
        <dbReference type="ChEBI" id="CHEBI:456216"/>
        <dbReference type="EC" id="2.7.1.23"/>
    </reaction>
</comment>
<feature type="binding site" evidence="13">
    <location>
        <position position="114"/>
    </location>
    <ligand>
        <name>Mg(2+)</name>
        <dbReference type="ChEBI" id="CHEBI:18420"/>
        <label>1</label>
        <note>catalytic</note>
    </ligand>
</feature>
<feature type="binding site" evidence="12">
    <location>
        <position position="478"/>
    </location>
    <ligand>
        <name>NAD(+)</name>
        <dbReference type="ChEBI" id="CHEBI:57540"/>
    </ligand>
</feature>
<comment type="caution">
    <text evidence="12">Lacks conserved residue(s) required for the propagation of feature annotation.</text>
</comment>
<dbReference type="InterPro" id="IPR002504">
    <property type="entry name" value="NADK"/>
</dbReference>
<dbReference type="EC" id="2.7.1.23" evidence="12"/>
<dbReference type="GO" id="GO:0046872">
    <property type="term" value="F:metal ion binding"/>
    <property type="evidence" value="ECO:0007669"/>
    <property type="project" value="UniProtKB-UniRule"/>
</dbReference>
<gene>
    <name evidence="12" type="primary">nadK</name>
    <name evidence="14" type="ORF">E7Z74_05125</name>
</gene>
<feature type="binding site" evidence="13">
    <location>
        <position position="241"/>
    </location>
    <ligand>
        <name>Mg(2+)</name>
        <dbReference type="ChEBI" id="CHEBI:18420"/>
        <label>1</label>
        <note>catalytic</note>
    </ligand>
</feature>
<evidence type="ECO:0000256" key="1">
    <source>
        <dbReference type="ARBA" id="ARBA00001946"/>
    </source>
</evidence>
<dbReference type="GO" id="GO:0016787">
    <property type="term" value="F:hydrolase activity"/>
    <property type="evidence" value="ECO:0007669"/>
    <property type="project" value="UniProtKB-KW"/>
</dbReference>
<evidence type="ECO:0000313" key="15">
    <source>
        <dbReference type="Proteomes" id="UP000713479"/>
    </source>
</evidence>
<dbReference type="InterPro" id="IPR000760">
    <property type="entry name" value="Inositol_monophosphatase-like"/>
</dbReference>
<dbReference type="Gene3D" id="3.40.190.80">
    <property type="match status" value="1"/>
</dbReference>
<feature type="binding site" evidence="12">
    <location>
        <begin position="399"/>
        <end position="400"/>
    </location>
    <ligand>
        <name>NAD(+)</name>
        <dbReference type="ChEBI" id="CHEBI:57540"/>
    </ligand>
</feature>
<dbReference type="InterPro" id="IPR017437">
    <property type="entry name" value="ATP-NAD_kinase_PpnK-typ_C"/>
</dbReference>
<dbReference type="PRINTS" id="PR00377">
    <property type="entry name" value="IMPHPHTASES"/>
</dbReference>
<accession>A0A8T3VMP5</accession>
<evidence type="ECO:0000256" key="13">
    <source>
        <dbReference type="PIRSR" id="PIRSR600760-2"/>
    </source>
</evidence>
<dbReference type="Pfam" id="PF01513">
    <property type="entry name" value="NAD_kinase"/>
    <property type="match status" value="1"/>
</dbReference>
<dbReference type="InterPro" id="IPR017438">
    <property type="entry name" value="ATP-NAD_kinase_N"/>
</dbReference>
<dbReference type="GO" id="GO:0005524">
    <property type="term" value="F:ATP binding"/>
    <property type="evidence" value="ECO:0007669"/>
    <property type="project" value="UniProtKB-KW"/>
</dbReference>
<evidence type="ECO:0000256" key="11">
    <source>
        <dbReference type="ARBA" id="ARBA00023027"/>
    </source>
</evidence>
<comment type="cofactor">
    <cofactor evidence="12">
        <name>a divalent metal cation</name>
        <dbReference type="ChEBI" id="CHEBI:60240"/>
    </cofactor>
</comment>
<keyword evidence="8 12" id="KW-0067">ATP-binding</keyword>
<organism evidence="14 15">
    <name type="scientific">Methanobrevibacter millerae</name>
    <dbReference type="NCBI Taxonomy" id="230361"/>
    <lineage>
        <taxon>Archaea</taxon>
        <taxon>Methanobacteriati</taxon>
        <taxon>Methanobacteriota</taxon>
        <taxon>Methanomada group</taxon>
        <taxon>Methanobacteria</taxon>
        <taxon>Methanobacteriales</taxon>
        <taxon>Methanobacteriaceae</taxon>
        <taxon>Methanobrevibacter</taxon>
    </lineage>
</organism>
<name>A0A8T3VMP5_9EURY</name>
<evidence type="ECO:0000256" key="3">
    <source>
        <dbReference type="ARBA" id="ARBA00022679"/>
    </source>
</evidence>
<dbReference type="FunFam" id="2.60.200.30:FF:000009">
    <property type="entry name" value="Poly(P)/ATP NAD kinase"/>
    <property type="match status" value="1"/>
</dbReference>
<dbReference type="InterPro" id="IPR016064">
    <property type="entry name" value="NAD/diacylglycerol_kinase_sf"/>
</dbReference>
<evidence type="ECO:0000256" key="4">
    <source>
        <dbReference type="ARBA" id="ARBA00022723"/>
    </source>
</evidence>